<protein>
    <submittedName>
        <fullName evidence="15">C2H2-type domain-containing protein</fullName>
    </submittedName>
</protein>
<keyword evidence="10" id="KW-0539">Nucleus</keyword>
<dbReference type="SUPFAM" id="SSF57667">
    <property type="entry name" value="beta-beta-alpha zinc fingers"/>
    <property type="match status" value="1"/>
</dbReference>
<dbReference type="PANTHER" id="PTHR47772">
    <property type="entry name" value="ZINC FINGER PROTEIN 200"/>
    <property type="match status" value="1"/>
</dbReference>
<reference evidence="15" key="1">
    <citation type="submission" date="2016-11" db="UniProtKB">
        <authorList>
            <consortium name="WormBaseParasite"/>
        </authorList>
    </citation>
    <scope>IDENTIFICATION</scope>
</reference>
<sequence length="529" mass="59030">LHTREKAIWSAKVLRQDIQCQQSSYYTPQACIQEKSHLSAKYAARDSVTAAISLGTHGLHTGEKPFECIKALKAAYRRKAMFECKVCGKRISVTAAVSLSTPGSTQEKSHLSAKCAARDSDKKSHLSAKCAARDSVTAAILPGTQGSTQEKPFECKVCGKKFNQLKAETGFEHRHLSTDCSPTVSQRCAGALSPARFVQAVLLPTRPAAAQYLRHVRSHTELAATRSLRRRLRPTQKLAERRRRSSRSRLAMSQRCSRVQMAVVHATLVKKKFSRRSYLNAHISVVHRKATPHKCKRCVGSPQRNPICTCTAGLTLAAQQEEKPFECKVWRHKQERSVTDSSALGHLRQHTGEKPQMRRGSVACPFCPRRFCRTRPQQRRSTCVMCGHTELAATRSLRRRLRPTQKLAERRAVEQVASRNGVSDEACVVHRKAKPHKCKRCGKSFSAKHDLHVHSRSHTVVRDRFECKEKSHLQCKVSAGFSVSSSLYYTPPGKHTGKSHMSAKCAQENSSSAASHWPSSACTQREKAI</sequence>
<evidence type="ECO:0000256" key="6">
    <source>
        <dbReference type="ARBA" id="ARBA00022833"/>
    </source>
</evidence>
<evidence type="ECO:0000313" key="15">
    <source>
        <dbReference type="WBParaSite" id="maker-unitig_37527-snap-gene-0.3-mRNA-1"/>
    </source>
</evidence>
<feature type="compositionally biased region" description="Low complexity" evidence="12">
    <location>
        <begin position="510"/>
        <end position="521"/>
    </location>
</feature>
<evidence type="ECO:0000256" key="5">
    <source>
        <dbReference type="ARBA" id="ARBA00022771"/>
    </source>
</evidence>
<evidence type="ECO:0000256" key="7">
    <source>
        <dbReference type="ARBA" id="ARBA00023015"/>
    </source>
</evidence>
<evidence type="ECO:0000256" key="1">
    <source>
        <dbReference type="ARBA" id="ARBA00004123"/>
    </source>
</evidence>
<feature type="region of interest" description="Disordered" evidence="12">
    <location>
        <begin position="497"/>
        <end position="529"/>
    </location>
</feature>
<organism evidence="14 15">
    <name type="scientific">Macrostomum lignano</name>
    <dbReference type="NCBI Taxonomy" id="282301"/>
    <lineage>
        <taxon>Eukaryota</taxon>
        <taxon>Metazoa</taxon>
        <taxon>Spiralia</taxon>
        <taxon>Lophotrochozoa</taxon>
        <taxon>Platyhelminthes</taxon>
        <taxon>Rhabditophora</taxon>
        <taxon>Macrostomorpha</taxon>
        <taxon>Macrostomida</taxon>
        <taxon>Macrostomidae</taxon>
        <taxon>Macrostomum</taxon>
    </lineage>
</organism>
<feature type="domain" description="C2H2-type" evidence="13">
    <location>
        <begin position="436"/>
        <end position="463"/>
    </location>
</feature>
<dbReference type="GO" id="GO:0008270">
    <property type="term" value="F:zinc ion binding"/>
    <property type="evidence" value="ECO:0007669"/>
    <property type="project" value="UniProtKB-KW"/>
</dbReference>
<dbReference type="Gene3D" id="3.30.160.60">
    <property type="entry name" value="Classic Zinc Finger"/>
    <property type="match status" value="2"/>
</dbReference>
<evidence type="ECO:0000256" key="2">
    <source>
        <dbReference type="ARBA" id="ARBA00006991"/>
    </source>
</evidence>
<evidence type="ECO:0000256" key="12">
    <source>
        <dbReference type="SAM" id="MobiDB-lite"/>
    </source>
</evidence>
<evidence type="ECO:0000256" key="11">
    <source>
        <dbReference type="PROSITE-ProRule" id="PRU00042"/>
    </source>
</evidence>
<comment type="similarity">
    <text evidence="2">Belongs to the krueppel C2H2-type zinc-finger protein family.</text>
</comment>
<evidence type="ECO:0000313" key="14">
    <source>
        <dbReference type="Proteomes" id="UP000095280"/>
    </source>
</evidence>
<keyword evidence="14" id="KW-1185">Reference proteome</keyword>
<dbReference type="InterPro" id="IPR050636">
    <property type="entry name" value="C2H2-ZF_domain-containing"/>
</dbReference>
<dbReference type="PROSITE" id="PS50157">
    <property type="entry name" value="ZINC_FINGER_C2H2_2"/>
    <property type="match status" value="1"/>
</dbReference>
<accession>A0A1I8FL56</accession>
<comment type="subcellular location">
    <subcellularLocation>
        <location evidence="1">Nucleus</location>
    </subcellularLocation>
</comment>
<dbReference type="PANTHER" id="PTHR47772:SF13">
    <property type="entry name" value="GASTRULA ZINC FINGER PROTEIN XLCGF49.1-LIKE-RELATED"/>
    <property type="match status" value="1"/>
</dbReference>
<keyword evidence="4" id="KW-0677">Repeat</keyword>
<dbReference type="Proteomes" id="UP000095280">
    <property type="component" value="Unplaced"/>
</dbReference>
<evidence type="ECO:0000256" key="8">
    <source>
        <dbReference type="ARBA" id="ARBA00023125"/>
    </source>
</evidence>
<keyword evidence="7" id="KW-0805">Transcription regulation</keyword>
<keyword evidence="8" id="KW-0238">DNA-binding</keyword>
<proteinExistence type="inferred from homology"/>
<evidence type="ECO:0000256" key="3">
    <source>
        <dbReference type="ARBA" id="ARBA00022723"/>
    </source>
</evidence>
<dbReference type="PROSITE" id="PS00028">
    <property type="entry name" value="ZINC_FINGER_C2H2_1"/>
    <property type="match status" value="1"/>
</dbReference>
<evidence type="ECO:0000256" key="4">
    <source>
        <dbReference type="ARBA" id="ARBA00022737"/>
    </source>
</evidence>
<keyword evidence="6" id="KW-0862">Zinc</keyword>
<dbReference type="WBParaSite" id="maker-unitig_37527-snap-gene-0.3-mRNA-1">
    <property type="protein sequence ID" value="maker-unitig_37527-snap-gene-0.3-mRNA-1"/>
    <property type="gene ID" value="maker-unitig_37527-snap-gene-0.3"/>
</dbReference>
<dbReference type="InterPro" id="IPR013087">
    <property type="entry name" value="Znf_C2H2_type"/>
</dbReference>
<name>A0A1I8FL56_9PLAT</name>
<dbReference type="GO" id="GO:0003677">
    <property type="term" value="F:DNA binding"/>
    <property type="evidence" value="ECO:0007669"/>
    <property type="project" value="UniProtKB-KW"/>
</dbReference>
<dbReference type="GO" id="GO:0005634">
    <property type="term" value="C:nucleus"/>
    <property type="evidence" value="ECO:0007669"/>
    <property type="project" value="UniProtKB-SubCell"/>
</dbReference>
<evidence type="ECO:0000256" key="9">
    <source>
        <dbReference type="ARBA" id="ARBA00023163"/>
    </source>
</evidence>
<keyword evidence="3" id="KW-0479">Metal-binding</keyword>
<dbReference type="FunFam" id="3.30.160.60:FF:000188">
    <property type="entry name" value="Zinc finger protein 787"/>
    <property type="match status" value="1"/>
</dbReference>
<keyword evidence="5 11" id="KW-0863">Zinc-finger</keyword>
<dbReference type="AlphaFoldDB" id="A0A1I8FL56"/>
<evidence type="ECO:0000259" key="13">
    <source>
        <dbReference type="PROSITE" id="PS50157"/>
    </source>
</evidence>
<dbReference type="InterPro" id="IPR036236">
    <property type="entry name" value="Znf_C2H2_sf"/>
</dbReference>
<evidence type="ECO:0000256" key="10">
    <source>
        <dbReference type="ARBA" id="ARBA00023242"/>
    </source>
</evidence>
<keyword evidence="9" id="KW-0804">Transcription</keyword>